<organism evidence="2 3">
    <name type="scientific">Flavobacterium salmonis</name>
    <dbReference type="NCBI Taxonomy" id="2654844"/>
    <lineage>
        <taxon>Bacteria</taxon>
        <taxon>Pseudomonadati</taxon>
        <taxon>Bacteroidota</taxon>
        <taxon>Flavobacteriia</taxon>
        <taxon>Flavobacteriales</taxon>
        <taxon>Flavobacteriaceae</taxon>
        <taxon>Flavobacterium</taxon>
    </lineage>
</organism>
<dbReference type="InterPro" id="IPR000182">
    <property type="entry name" value="GNAT_dom"/>
</dbReference>
<accession>A0A6V6YSD1</accession>
<dbReference type="PROSITE" id="PS51186">
    <property type="entry name" value="GNAT"/>
    <property type="match status" value="1"/>
</dbReference>
<dbReference type="AlphaFoldDB" id="A0A6V6YSD1"/>
<keyword evidence="3" id="KW-1185">Reference proteome</keyword>
<dbReference type="Gene3D" id="3.40.630.30">
    <property type="match status" value="1"/>
</dbReference>
<evidence type="ECO:0000259" key="1">
    <source>
        <dbReference type="PROSITE" id="PS51186"/>
    </source>
</evidence>
<name>A0A6V6YSD1_9FLAO</name>
<sequence>MELLNITTRRLNIRHLKLSDLSDFHSYRSNPEVTKYQGFDVMTIEQAEEFIKDNSIKYFGKAGEWVQYGIENSVTKQLIGDCAIKLDQYDSRIAEIGITISHLEQKKGYAKEALLKILAFLFETKEMHRVVEIVDAENSASINLLKSTGFKQEGHFIENIFFKGKWGSEFQYAMLKREWKDLKETV</sequence>
<dbReference type="PANTHER" id="PTHR43792">
    <property type="entry name" value="GNAT FAMILY, PUTATIVE (AFU_ORTHOLOGUE AFUA_3G00765)-RELATED-RELATED"/>
    <property type="match status" value="1"/>
</dbReference>
<dbReference type="RefSeq" id="WP_180908235.1">
    <property type="nucleotide sequence ID" value="NZ_CAIJDP010000060.1"/>
</dbReference>
<reference evidence="2 3" key="1">
    <citation type="submission" date="2020-06" db="EMBL/GenBank/DDBJ databases">
        <authorList>
            <person name="Criscuolo A."/>
        </authorList>
    </citation>
    <scope>NUCLEOTIDE SEQUENCE [LARGE SCALE GENOMIC DNA]</scope>
    <source>
        <strain evidence="3">CIP 111411</strain>
    </source>
</reference>
<dbReference type="GO" id="GO:0016747">
    <property type="term" value="F:acyltransferase activity, transferring groups other than amino-acyl groups"/>
    <property type="evidence" value="ECO:0007669"/>
    <property type="project" value="InterPro"/>
</dbReference>
<comment type="caution">
    <text evidence="2">The sequence shown here is derived from an EMBL/GenBank/DDBJ whole genome shotgun (WGS) entry which is preliminary data.</text>
</comment>
<proteinExistence type="predicted"/>
<dbReference type="InterPro" id="IPR016181">
    <property type="entry name" value="Acyl_CoA_acyltransferase"/>
</dbReference>
<protein>
    <submittedName>
        <fullName evidence="2">Alanine acetyltransferase</fullName>
    </submittedName>
</protein>
<dbReference type="InterPro" id="IPR051531">
    <property type="entry name" value="N-acetyltransferase"/>
</dbReference>
<evidence type="ECO:0000313" key="2">
    <source>
        <dbReference type="EMBL" id="CAD0002407.1"/>
    </source>
</evidence>
<gene>
    <name evidence="2" type="ORF">FLAT13_01113</name>
</gene>
<dbReference type="SUPFAM" id="SSF55729">
    <property type="entry name" value="Acyl-CoA N-acyltransferases (Nat)"/>
    <property type="match status" value="1"/>
</dbReference>
<evidence type="ECO:0000313" key="3">
    <source>
        <dbReference type="Proteomes" id="UP000530060"/>
    </source>
</evidence>
<dbReference type="PANTHER" id="PTHR43792:SF1">
    <property type="entry name" value="N-ACETYLTRANSFERASE DOMAIN-CONTAINING PROTEIN"/>
    <property type="match status" value="1"/>
</dbReference>
<dbReference type="EMBL" id="CAIJDP010000060">
    <property type="protein sequence ID" value="CAD0002407.1"/>
    <property type="molecule type" value="Genomic_DNA"/>
</dbReference>
<keyword evidence="2" id="KW-0808">Transferase</keyword>
<dbReference type="Proteomes" id="UP000530060">
    <property type="component" value="Unassembled WGS sequence"/>
</dbReference>
<feature type="domain" description="N-acetyltransferase" evidence="1">
    <location>
        <begin position="11"/>
        <end position="177"/>
    </location>
</feature>
<dbReference type="Pfam" id="PF13302">
    <property type="entry name" value="Acetyltransf_3"/>
    <property type="match status" value="1"/>
</dbReference>